<evidence type="ECO:0000313" key="1">
    <source>
        <dbReference type="EMBL" id="KLE34603.1"/>
    </source>
</evidence>
<reference evidence="1 2" key="1">
    <citation type="submission" date="2015-04" db="EMBL/GenBank/DDBJ databases">
        <title>The draft genome sequence of Erythrobacter luteus KA37.</title>
        <authorList>
            <person name="Zhuang L."/>
            <person name="Liu Y."/>
            <person name="Shao Z."/>
        </authorList>
    </citation>
    <scope>NUCLEOTIDE SEQUENCE [LARGE SCALE GENOMIC DNA]</scope>
    <source>
        <strain evidence="1 2">KA37</strain>
    </source>
</reference>
<organism evidence="1 2">
    <name type="scientific">Aurantiacibacter luteus</name>
    <dbReference type="NCBI Taxonomy" id="1581420"/>
    <lineage>
        <taxon>Bacteria</taxon>
        <taxon>Pseudomonadati</taxon>
        <taxon>Pseudomonadota</taxon>
        <taxon>Alphaproteobacteria</taxon>
        <taxon>Sphingomonadales</taxon>
        <taxon>Erythrobacteraceae</taxon>
        <taxon>Aurantiacibacter</taxon>
    </lineage>
</organism>
<dbReference type="AlphaFoldDB" id="A0A0G9MZ99"/>
<keyword evidence="2" id="KW-1185">Reference proteome</keyword>
<name>A0A0G9MZ99_9SPHN</name>
<dbReference type="EMBL" id="LBHB01000002">
    <property type="protein sequence ID" value="KLE34603.1"/>
    <property type="molecule type" value="Genomic_DNA"/>
</dbReference>
<dbReference type="RefSeq" id="WP_047004250.1">
    <property type="nucleotide sequence ID" value="NZ_LBHB01000002.1"/>
</dbReference>
<protein>
    <submittedName>
        <fullName evidence="1">Uncharacterized protein</fullName>
    </submittedName>
</protein>
<dbReference type="STRING" id="1581420.AAW00_10440"/>
<comment type="caution">
    <text evidence="1">The sequence shown here is derived from an EMBL/GenBank/DDBJ whole genome shotgun (WGS) entry which is preliminary data.</text>
</comment>
<dbReference type="Gene3D" id="3.40.50.11890">
    <property type="match status" value="1"/>
</dbReference>
<dbReference type="PATRIC" id="fig|1581420.6.peg.2139"/>
<proteinExistence type="predicted"/>
<gene>
    <name evidence="1" type="ORF">AAW00_10440</name>
</gene>
<dbReference type="Proteomes" id="UP000053464">
    <property type="component" value="Unassembled WGS sequence"/>
</dbReference>
<dbReference type="Gene3D" id="3.40.50.11900">
    <property type="match status" value="1"/>
</dbReference>
<accession>A0A0G9MZ99</accession>
<sequence length="287" mass="31285">MTQIATAGPCLPHQLLRAAGCHAGPLAFDHDRTPTRAEAFMESKFMPWAPLVLDHWLAGDYDHLDAVLFSRADDTSQRLFYYLSELRRTGRAGGPEPLIFDVAKIPRPTSAARTETKLRELAERLNVTAAALNDALTPAETSIPANDPVCLVTGTPAPDDRLNDAIRNAGFAPVAETLAQQWSEDAPCEPADDPFAALATALHALDSGPRAFADPAARMARRIAETQAQAVVVWRIEEDEAQTWQLPAERRALELSGVPHLVLTRRDWFGRDGAADEITALLKGLAR</sequence>
<evidence type="ECO:0000313" key="2">
    <source>
        <dbReference type="Proteomes" id="UP000053464"/>
    </source>
</evidence>